<evidence type="ECO:0000256" key="2">
    <source>
        <dbReference type="ARBA" id="ARBA00009347"/>
    </source>
</evidence>
<feature type="domain" description="Acyl-CoA oxidase/dehydrogenase middle" evidence="8">
    <location>
        <begin position="121"/>
        <end position="215"/>
    </location>
</feature>
<dbReference type="OrthoDB" id="275197at2157"/>
<dbReference type="InterPro" id="IPR013786">
    <property type="entry name" value="AcylCoA_DH/ox_N"/>
</dbReference>
<dbReference type="Gene3D" id="1.10.540.10">
    <property type="entry name" value="Acyl-CoA dehydrogenase/oxidase, N-terminal domain"/>
    <property type="match status" value="1"/>
</dbReference>
<dbReference type="PIRSF" id="PIRSF016578">
    <property type="entry name" value="HsaA"/>
    <property type="match status" value="1"/>
</dbReference>
<accession>A0A7D5GDG4</accession>
<evidence type="ECO:0000256" key="6">
    <source>
        <dbReference type="RuleBase" id="RU362125"/>
    </source>
</evidence>
<dbReference type="Gene3D" id="1.20.140.10">
    <property type="entry name" value="Butyryl-CoA Dehydrogenase, subunit A, domain 3"/>
    <property type="match status" value="1"/>
</dbReference>
<evidence type="ECO:0000256" key="3">
    <source>
        <dbReference type="ARBA" id="ARBA00022630"/>
    </source>
</evidence>
<name>A0A7D5GDG4_9EURY</name>
<evidence type="ECO:0000313" key="10">
    <source>
        <dbReference type="EMBL" id="QLG29026.1"/>
    </source>
</evidence>
<evidence type="ECO:0000259" key="8">
    <source>
        <dbReference type="Pfam" id="PF02770"/>
    </source>
</evidence>
<proteinExistence type="inferred from homology"/>
<dbReference type="KEGG" id="halg:HUG10_16430"/>
<dbReference type="Gene3D" id="2.40.110.10">
    <property type="entry name" value="Butyryl-CoA Dehydrogenase, subunit A, domain 2"/>
    <property type="match status" value="1"/>
</dbReference>
<keyword evidence="5 6" id="KW-0560">Oxidoreductase</keyword>
<dbReference type="Proteomes" id="UP000509750">
    <property type="component" value="Chromosome"/>
</dbReference>
<dbReference type="PANTHER" id="PTHR43884">
    <property type="entry name" value="ACYL-COA DEHYDROGENASE"/>
    <property type="match status" value="1"/>
</dbReference>
<dbReference type="PROSITE" id="PS00072">
    <property type="entry name" value="ACYL_COA_DH_1"/>
    <property type="match status" value="1"/>
</dbReference>
<sequence>MDFRLTDDQRALREDVRAFTREEIRPAAIELDWNGEYPDEILEELGERRLTGLTIPEEYGGRGEGLVELALVTEELAAGLMSVASATALHLGVAAVVERFGTDAQRETFLPGMATFDRVGALGLSEANAGSDKLAMETTAERDGDEWVLNGHKEWVTNFLDADVVLTYAKTGPDGDAPNNVSAFLVPTDAFEVEEEWQTLGAWSVKSPRVRLDDVRVPADRLVGEEGEAYVQRGEVKTGVNVPARGVGIARAALEDTVAYTSEREQFDQPVGDFQGVRWRVAEMAERVDAARLLTLRAAARADRGADVGRELSMAKIRATESAVENANDALQLHGGKGYTNEHHVERYLRDARLLTIAGGPNELHRNTLADAVFDARSESASTE</sequence>
<dbReference type="InterPro" id="IPR037069">
    <property type="entry name" value="AcylCoA_DH/ox_N_sf"/>
</dbReference>
<evidence type="ECO:0000259" key="7">
    <source>
        <dbReference type="Pfam" id="PF00441"/>
    </source>
</evidence>
<evidence type="ECO:0000256" key="4">
    <source>
        <dbReference type="ARBA" id="ARBA00022827"/>
    </source>
</evidence>
<dbReference type="GeneID" id="56030453"/>
<dbReference type="RefSeq" id="WP_179170600.1">
    <property type="nucleotide sequence ID" value="NZ_CP058529.1"/>
</dbReference>
<evidence type="ECO:0000313" key="11">
    <source>
        <dbReference type="Proteomes" id="UP000509750"/>
    </source>
</evidence>
<comment type="similarity">
    <text evidence="2 6">Belongs to the acyl-CoA dehydrogenase family.</text>
</comment>
<comment type="cofactor">
    <cofactor evidence="1 6">
        <name>FAD</name>
        <dbReference type="ChEBI" id="CHEBI:57692"/>
    </cofactor>
</comment>
<evidence type="ECO:0000256" key="5">
    <source>
        <dbReference type="ARBA" id="ARBA00023002"/>
    </source>
</evidence>
<dbReference type="InterPro" id="IPR009075">
    <property type="entry name" value="AcylCo_DH/oxidase_C"/>
</dbReference>
<dbReference type="InterPro" id="IPR006091">
    <property type="entry name" value="Acyl-CoA_Oxase/DH_mid-dom"/>
</dbReference>
<dbReference type="GO" id="GO:0003995">
    <property type="term" value="F:acyl-CoA dehydrogenase activity"/>
    <property type="evidence" value="ECO:0007669"/>
    <property type="project" value="InterPro"/>
</dbReference>
<dbReference type="InterPro" id="IPR036250">
    <property type="entry name" value="AcylCo_DH-like_C"/>
</dbReference>
<evidence type="ECO:0000259" key="9">
    <source>
        <dbReference type="Pfam" id="PF02771"/>
    </source>
</evidence>
<dbReference type="InterPro" id="IPR009100">
    <property type="entry name" value="AcylCoA_DH/oxidase_NM_dom_sf"/>
</dbReference>
<dbReference type="InterPro" id="IPR006089">
    <property type="entry name" value="Acyl-CoA_DH_CS"/>
</dbReference>
<reference evidence="10 11" key="1">
    <citation type="submission" date="2020-07" db="EMBL/GenBank/DDBJ databases">
        <title>Gai3-2, isolated from salt lake.</title>
        <authorList>
            <person name="Cui H."/>
            <person name="Shi X."/>
        </authorList>
    </citation>
    <scope>NUCLEOTIDE SEQUENCE [LARGE SCALE GENOMIC DNA]</scope>
    <source>
        <strain evidence="10 11">Gai3-2</strain>
    </source>
</reference>
<keyword evidence="4 6" id="KW-0274">FAD</keyword>
<organism evidence="10 11">
    <name type="scientific">Halorarum halophilum</name>
    <dbReference type="NCBI Taxonomy" id="2743090"/>
    <lineage>
        <taxon>Archaea</taxon>
        <taxon>Methanobacteriati</taxon>
        <taxon>Methanobacteriota</taxon>
        <taxon>Stenosarchaea group</taxon>
        <taxon>Halobacteria</taxon>
        <taxon>Halobacteriales</taxon>
        <taxon>Haloferacaceae</taxon>
        <taxon>Halorarum</taxon>
    </lineage>
</organism>
<dbReference type="AlphaFoldDB" id="A0A7D5GDG4"/>
<dbReference type="InterPro" id="IPR046373">
    <property type="entry name" value="Acyl-CoA_Oxase/DH_mid-dom_sf"/>
</dbReference>
<dbReference type="Pfam" id="PF02770">
    <property type="entry name" value="Acyl-CoA_dh_M"/>
    <property type="match status" value="1"/>
</dbReference>
<feature type="domain" description="Acyl-CoA dehydrogenase/oxidase N-terminal" evidence="9">
    <location>
        <begin position="6"/>
        <end position="115"/>
    </location>
</feature>
<dbReference type="EMBL" id="CP058529">
    <property type="protein sequence ID" value="QLG29026.1"/>
    <property type="molecule type" value="Genomic_DNA"/>
</dbReference>
<dbReference type="SUPFAM" id="SSF56645">
    <property type="entry name" value="Acyl-CoA dehydrogenase NM domain-like"/>
    <property type="match status" value="1"/>
</dbReference>
<dbReference type="PROSITE" id="PS00073">
    <property type="entry name" value="ACYL_COA_DH_2"/>
    <property type="match status" value="1"/>
</dbReference>
<evidence type="ECO:0000256" key="1">
    <source>
        <dbReference type="ARBA" id="ARBA00001974"/>
    </source>
</evidence>
<dbReference type="Pfam" id="PF00441">
    <property type="entry name" value="Acyl-CoA_dh_1"/>
    <property type="match status" value="1"/>
</dbReference>
<keyword evidence="3 6" id="KW-0285">Flavoprotein</keyword>
<dbReference type="GO" id="GO:0050660">
    <property type="term" value="F:flavin adenine dinucleotide binding"/>
    <property type="evidence" value="ECO:0007669"/>
    <property type="project" value="InterPro"/>
</dbReference>
<dbReference type="SUPFAM" id="SSF47203">
    <property type="entry name" value="Acyl-CoA dehydrogenase C-terminal domain-like"/>
    <property type="match status" value="1"/>
</dbReference>
<dbReference type="PANTHER" id="PTHR43884:SF12">
    <property type="entry name" value="ISOVALERYL-COA DEHYDROGENASE, MITOCHONDRIAL-RELATED"/>
    <property type="match status" value="1"/>
</dbReference>
<feature type="domain" description="Acyl-CoA dehydrogenase/oxidase C-terminal" evidence="7">
    <location>
        <begin position="243"/>
        <end position="373"/>
    </location>
</feature>
<keyword evidence="11" id="KW-1185">Reference proteome</keyword>
<dbReference type="Pfam" id="PF02771">
    <property type="entry name" value="Acyl-CoA_dh_N"/>
    <property type="match status" value="1"/>
</dbReference>
<gene>
    <name evidence="10" type="ORF">HUG10_16430</name>
</gene>
<protein>
    <submittedName>
        <fullName evidence="10">Acyl-CoA dehydrogenase family protein</fullName>
    </submittedName>
</protein>
<dbReference type="FunFam" id="1.20.140.10:FF:000001">
    <property type="entry name" value="Acyl-CoA dehydrogenase"/>
    <property type="match status" value="1"/>
</dbReference>
<dbReference type="FunFam" id="1.10.540.10:FF:000026">
    <property type="entry name" value="Acyl-CoA dehydrogenase medium chain"/>
    <property type="match status" value="1"/>
</dbReference>